<dbReference type="Pfam" id="PF08795">
    <property type="entry name" value="DUF1796"/>
    <property type="match status" value="1"/>
</dbReference>
<gene>
    <name evidence="1" type="ORF">GCM10007140_30990</name>
</gene>
<reference evidence="1" key="1">
    <citation type="journal article" date="2014" name="Int. J. Syst. Evol. Microbiol.">
        <title>Complete genome sequence of Corynebacterium casei LMG S-19264T (=DSM 44701T), isolated from a smear-ripened cheese.</title>
        <authorList>
            <consortium name="US DOE Joint Genome Institute (JGI-PGF)"/>
            <person name="Walter F."/>
            <person name="Albersmeier A."/>
            <person name="Kalinowski J."/>
            <person name="Ruckert C."/>
        </authorList>
    </citation>
    <scope>NUCLEOTIDE SEQUENCE</scope>
    <source>
        <strain evidence="1">CGMCC 1.12698</strain>
    </source>
</reference>
<sequence length="214" mass="25024">MKLLDIKGKYDMIFSLGDRCEISTKLRHYRLRPYAGVFDWMITFSLPDLTNLLRNRFANFMEKENMVFEGLHAGGEKLLLRDTLYDIYSAHDFSAPPNTAYHWPTYPAVKEKFGRRIHRFLKNLEDCEHILFVRMNGTYEETKELEVVLSSLVKHKFTLLMLNPINEHTIIEYNWDIPHVCSLGIPMGKEYPDIWDTLMGGIMCSGQLVIEEIA</sequence>
<dbReference type="Proteomes" id="UP000605259">
    <property type="component" value="Unassembled WGS sequence"/>
</dbReference>
<accession>A0A917ETJ7</accession>
<evidence type="ECO:0000313" key="1">
    <source>
        <dbReference type="EMBL" id="GGE79220.1"/>
    </source>
</evidence>
<dbReference type="RefSeq" id="WP_188389403.1">
    <property type="nucleotide sequence ID" value="NZ_BMFK01000003.1"/>
</dbReference>
<reference evidence="1" key="2">
    <citation type="submission" date="2020-09" db="EMBL/GenBank/DDBJ databases">
        <authorList>
            <person name="Sun Q."/>
            <person name="Zhou Y."/>
        </authorList>
    </citation>
    <scope>NUCLEOTIDE SEQUENCE</scope>
    <source>
        <strain evidence="1">CGMCC 1.12698</strain>
    </source>
</reference>
<dbReference type="InterPro" id="IPR014903">
    <property type="entry name" value="DUF1796"/>
</dbReference>
<dbReference type="AlphaFoldDB" id="A0A917ETJ7"/>
<protein>
    <recommendedName>
        <fullName evidence="3">Papain-like cysteine peptidase</fullName>
    </recommendedName>
</protein>
<evidence type="ECO:0008006" key="3">
    <source>
        <dbReference type="Google" id="ProtNLM"/>
    </source>
</evidence>
<keyword evidence="2" id="KW-1185">Reference proteome</keyword>
<organism evidence="1 2">
    <name type="scientific">Priestia taiwanensis</name>
    <dbReference type="NCBI Taxonomy" id="1347902"/>
    <lineage>
        <taxon>Bacteria</taxon>
        <taxon>Bacillati</taxon>
        <taxon>Bacillota</taxon>
        <taxon>Bacilli</taxon>
        <taxon>Bacillales</taxon>
        <taxon>Bacillaceae</taxon>
        <taxon>Priestia</taxon>
    </lineage>
</organism>
<evidence type="ECO:0000313" key="2">
    <source>
        <dbReference type="Proteomes" id="UP000605259"/>
    </source>
</evidence>
<name>A0A917ETJ7_9BACI</name>
<proteinExistence type="predicted"/>
<comment type="caution">
    <text evidence="1">The sequence shown here is derived from an EMBL/GenBank/DDBJ whole genome shotgun (WGS) entry which is preliminary data.</text>
</comment>
<dbReference type="EMBL" id="BMFK01000003">
    <property type="protein sequence ID" value="GGE79220.1"/>
    <property type="molecule type" value="Genomic_DNA"/>
</dbReference>